<dbReference type="PANTHER" id="PTHR24094">
    <property type="entry name" value="SECRETED PROTEIN"/>
    <property type="match status" value="1"/>
</dbReference>
<proteinExistence type="predicted"/>
<dbReference type="PANTHER" id="PTHR24094:SF15">
    <property type="entry name" value="AMP-DEPENDENT SYNTHETASE_LIGASE DOMAIN-CONTAINING PROTEIN-RELATED"/>
    <property type="match status" value="1"/>
</dbReference>
<evidence type="ECO:0000259" key="1">
    <source>
        <dbReference type="Pfam" id="PF07510"/>
    </source>
</evidence>
<dbReference type="Pfam" id="PF07510">
    <property type="entry name" value="GmrSD_C"/>
    <property type="match status" value="1"/>
</dbReference>
<dbReference type="InterPro" id="IPR011089">
    <property type="entry name" value="GmrSD_C"/>
</dbReference>
<feature type="domain" description="GmrSD restriction endonucleases C-terminal" evidence="1">
    <location>
        <begin position="97"/>
        <end position="198"/>
    </location>
</feature>
<name>A0A2S9YTW4_9BACT</name>
<organism evidence="2 3">
    <name type="scientific">Enhygromyxa salina</name>
    <dbReference type="NCBI Taxonomy" id="215803"/>
    <lineage>
        <taxon>Bacteria</taxon>
        <taxon>Pseudomonadati</taxon>
        <taxon>Myxococcota</taxon>
        <taxon>Polyangia</taxon>
        <taxon>Nannocystales</taxon>
        <taxon>Nannocystaceae</taxon>
        <taxon>Enhygromyxa</taxon>
    </lineage>
</organism>
<dbReference type="Proteomes" id="UP000238823">
    <property type="component" value="Unassembled WGS sequence"/>
</dbReference>
<evidence type="ECO:0000313" key="3">
    <source>
        <dbReference type="Proteomes" id="UP000238823"/>
    </source>
</evidence>
<accession>A0A2S9YTW4</accession>
<dbReference type="OrthoDB" id="5196645at2"/>
<dbReference type="RefSeq" id="WP_106088861.1">
    <property type="nucleotide sequence ID" value="NZ_PVNL01000041.1"/>
</dbReference>
<dbReference type="AlphaFoldDB" id="A0A2S9YTW4"/>
<dbReference type="PROSITE" id="PS51257">
    <property type="entry name" value="PROKAR_LIPOPROTEIN"/>
    <property type="match status" value="1"/>
</dbReference>
<dbReference type="EMBL" id="PVNL01000041">
    <property type="protein sequence ID" value="PRQ08555.1"/>
    <property type="molecule type" value="Genomic_DNA"/>
</dbReference>
<protein>
    <recommendedName>
        <fullName evidence="1">GmrSD restriction endonucleases C-terminal domain-containing protein</fullName>
    </recommendedName>
</protein>
<sequence length="282" mass="30466">MLTTRGLAVALLTVAACDPTTTRPEPPAPSPTVAEALLIEGAVVPAELRVPAPASAYERGDWPQWIDADRDCQDTRTEVLIAESYEPIVFEEDRSCEVATGRWQCPYSGKIVSEVHLLDVDHLVPLANAHRSGGATWTTDQRRRYANDLDHAEHLIAVDHTANRSKGDKGPEAWLPTSEDYRCTYVREWVAIKQRWQLGMNEAEAAAVRGALEACNAGLIPALPQTQRPNDRAGATEVEASERDTRAAGECCRVCKKGKACGDACIAASSNCTKPAGCACDG</sequence>
<reference evidence="2 3" key="1">
    <citation type="submission" date="2018-03" db="EMBL/GenBank/DDBJ databases">
        <title>Draft Genome Sequences of the Obligatory Marine Myxobacteria Enhygromyxa salina SWB007.</title>
        <authorList>
            <person name="Poehlein A."/>
            <person name="Moghaddam J.A."/>
            <person name="Harms H."/>
            <person name="Alanjari M."/>
            <person name="Koenig G.M."/>
            <person name="Daniel R."/>
            <person name="Schaeberle T.F."/>
        </authorList>
    </citation>
    <scope>NUCLEOTIDE SEQUENCE [LARGE SCALE GENOMIC DNA]</scope>
    <source>
        <strain evidence="2 3">SWB007</strain>
    </source>
</reference>
<gene>
    <name evidence="2" type="ORF">ENSA7_18410</name>
</gene>
<evidence type="ECO:0000313" key="2">
    <source>
        <dbReference type="EMBL" id="PRQ08555.1"/>
    </source>
</evidence>
<comment type="caution">
    <text evidence="2">The sequence shown here is derived from an EMBL/GenBank/DDBJ whole genome shotgun (WGS) entry which is preliminary data.</text>
</comment>